<dbReference type="Gene3D" id="3.40.50.300">
    <property type="entry name" value="P-loop containing nucleotide triphosphate hydrolases"/>
    <property type="match status" value="1"/>
</dbReference>
<evidence type="ECO:0000313" key="5">
    <source>
        <dbReference type="Proteomes" id="UP000076532"/>
    </source>
</evidence>
<feature type="chain" id="PRO_5007878300" description="NACHT domain-containing protein" evidence="2">
    <location>
        <begin position="17"/>
        <end position="456"/>
    </location>
</feature>
<keyword evidence="2" id="KW-0732">Signal</keyword>
<accession>A0A166PJP3</accession>
<dbReference type="Pfam" id="PF24883">
    <property type="entry name" value="NPHP3_N"/>
    <property type="match status" value="1"/>
</dbReference>
<evidence type="ECO:0000259" key="3">
    <source>
        <dbReference type="PROSITE" id="PS50837"/>
    </source>
</evidence>
<evidence type="ECO:0000256" key="1">
    <source>
        <dbReference type="ARBA" id="ARBA00022737"/>
    </source>
</evidence>
<proteinExistence type="predicted"/>
<dbReference type="InterPro" id="IPR027417">
    <property type="entry name" value="P-loop_NTPase"/>
</dbReference>
<dbReference type="OrthoDB" id="7464126at2759"/>
<evidence type="ECO:0000313" key="4">
    <source>
        <dbReference type="EMBL" id="KZP26164.1"/>
    </source>
</evidence>
<dbReference type="Proteomes" id="UP000076532">
    <property type="component" value="Unassembled WGS sequence"/>
</dbReference>
<dbReference type="SUPFAM" id="SSF52540">
    <property type="entry name" value="P-loop containing nucleoside triphosphate hydrolases"/>
    <property type="match status" value="1"/>
</dbReference>
<feature type="signal peptide" evidence="2">
    <location>
        <begin position="1"/>
        <end position="16"/>
    </location>
</feature>
<gene>
    <name evidence="4" type="ORF">FIBSPDRAFT_949634</name>
</gene>
<reference evidence="4 5" key="1">
    <citation type="journal article" date="2016" name="Mol. Biol. Evol.">
        <title>Comparative Genomics of Early-Diverging Mushroom-Forming Fungi Provides Insights into the Origins of Lignocellulose Decay Capabilities.</title>
        <authorList>
            <person name="Nagy L.G."/>
            <person name="Riley R."/>
            <person name="Tritt A."/>
            <person name="Adam C."/>
            <person name="Daum C."/>
            <person name="Floudas D."/>
            <person name="Sun H."/>
            <person name="Yadav J.S."/>
            <person name="Pangilinan J."/>
            <person name="Larsson K.H."/>
            <person name="Matsuura K."/>
            <person name="Barry K."/>
            <person name="Labutti K."/>
            <person name="Kuo R."/>
            <person name="Ohm R.A."/>
            <person name="Bhattacharya S.S."/>
            <person name="Shirouzu T."/>
            <person name="Yoshinaga Y."/>
            <person name="Martin F.M."/>
            <person name="Grigoriev I.V."/>
            <person name="Hibbett D.S."/>
        </authorList>
    </citation>
    <scope>NUCLEOTIDE SEQUENCE [LARGE SCALE GENOMIC DNA]</scope>
    <source>
        <strain evidence="4 5">CBS 109695</strain>
    </source>
</reference>
<name>A0A166PJP3_9AGAM</name>
<dbReference type="InterPro" id="IPR007111">
    <property type="entry name" value="NACHT_NTPase"/>
</dbReference>
<dbReference type="PANTHER" id="PTHR10039">
    <property type="entry name" value="AMELOGENIN"/>
    <property type="match status" value="1"/>
</dbReference>
<keyword evidence="1" id="KW-0677">Repeat</keyword>
<dbReference type="PANTHER" id="PTHR10039:SF16">
    <property type="entry name" value="GPI INOSITOL-DEACYLASE"/>
    <property type="match status" value="1"/>
</dbReference>
<dbReference type="AlphaFoldDB" id="A0A166PJP3"/>
<evidence type="ECO:0000256" key="2">
    <source>
        <dbReference type="SAM" id="SignalP"/>
    </source>
</evidence>
<dbReference type="STRING" id="436010.A0A166PJP3"/>
<dbReference type="PROSITE" id="PS50837">
    <property type="entry name" value="NACHT"/>
    <property type="match status" value="1"/>
</dbReference>
<keyword evidence="5" id="KW-1185">Reference proteome</keyword>
<dbReference type="InterPro" id="IPR056884">
    <property type="entry name" value="NPHP3-like_N"/>
</dbReference>
<feature type="domain" description="NACHT" evidence="3">
    <location>
        <begin position="216"/>
        <end position="364"/>
    </location>
</feature>
<organism evidence="4 5">
    <name type="scientific">Athelia psychrophila</name>
    <dbReference type="NCBI Taxonomy" id="1759441"/>
    <lineage>
        <taxon>Eukaryota</taxon>
        <taxon>Fungi</taxon>
        <taxon>Dikarya</taxon>
        <taxon>Basidiomycota</taxon>
        <taxon>Agaricomycotina</taxon>
        <taxon>Agaricomycetes</taxon>
        <taxon>Agaricomycetidae</taxon>
        <taxon>Atheliales</taxon>
        <taxon>Atheliaceae</taxon>
        <taxon>Athelia</taxon>
    </lineage>
</organism>
<sequence>MFNVLASLAVATLVAAVADDSTLVAQLITTNTQVNRVADVTPNSAFVFDFNAGARGNAQGGFAIGGNSALQQANDLPSTSDLNETSLVAPFDHGHELERRTPGQGPNDNLEATPARSRRKWLMMNTMGTSRQANVLNIAGDHITHNHTVAHAQLESIDERLKIVHDREMDKDIHGWLAAPDVSQKLNAARRKYEPRPYSWFIDGNRFAEWLQKPESVMCIYGPPGCGKTILSSAVTDHVINLCPPGSPSSYAYFFFDGRNSDDGLLHYENLMRSLLSQAAYRCGGIPTALSDVYRAHGNGREHPSLSCLRETLERVLQEYDHFYIVIDSLDECGDRLELLAWISSMASWKSNRLHLLLTSRPEADIMDNLSTVAGLSYVRWNEETLSIIETPLIDDNGGILEENMPNVVERGERRDSSQIRTDNRILPAQGLREGFKGQKDGQFVVSGQKDGQSGS</sequence>
<protein>
    <recommendedName>
        <fullName evidence="3">NACHT domain-containing protein</fullName>
    </recommendedName>
</protein>
<dbReference type="EMBL" id="KV417516">
    <property type="protein sequence ID" value="KZP26164.1"/>
    <property type="molecule type" value="Genomic_DNA"/>
</dbReference>